<feature type="region of interest" description="Disordered" evidence="6">
    <location>
        <begin position="304"/>
        <end position="341"/>
    </location>
</feature>
<feature type="compositionally biased region" description="Basic residues" evidence="6">
    <location>
        <begin position="307"/>
        <end position="317"/>
    </location>
</feature>
<comment type="caution">
    <text evidence="7">The sequence shown here is derived from an EMBL/GenBank/DDBJ whole genome shotgun (WGS) entry which is preliminary data.</text>
</comment>
<dbReference type="SUPFAM" id="SSF81660">
    <property type="entry name" value="Metal cation-transporting ATPase, ATP-binding domain N"/>
    <property type="match status" value="1"/>
</dbReference>
<dbReference type="PANTHER" id="PTHR24093">
    <property type="entry name" value="CATION TRANSPORTING ATPASE"/>
    <property type="match status" value="1"/>
</dbReference>
<evidence type="ECO:0000256" key="1">
    <source>
        <dbReference type="ARBA" id="ARBA00004370"/>
    </source>
</evidence>
<accession>A0A0T5XAG6</accession>
<protein>
    <submittedName>
        <fullName evidence="7">Haloacid dehalogenase-like hydrolase</fullName>
    </submittedName>
</protein>
<evidence type="ECO:0000256" key="4">
    <source>
        <dbReference type="ARBA" id="ARBA00022989"/>
    </source>
</evidence>
<evidence type="ECO:0000256" key="2">
    <source>
        <dbReference type="ARBA" id="ARBA00022692"/>
    </source>
</evidence>
<dbReference type="NCBIfam" id="TIGR01494">
    <property type="entry name" value="ATPase_P-type"/>
    <property type="match status" value="1"/>
</dbReference>
<dbReference type="Gene3D" id="3.40.1110.10">
    <property type="entry name" value="Calcium-transporting ATPase, cytoplasmic domain N"/>
    <property type="match status" value="1"/>
</dbReference>
<evidence type="ECO:0000256" key="5">
    <source>
        <dbReference type="ARBA" id="ARBA00023136"/>
    </source>
</evidence>
<dbReference type="InterPro" id="IPR023214">
    <property type="entry name" value="HAD_sf"/>
</dbReference>
<dbReference type="GO" id="GO:0005388">
    <property type="term" value="F:P-type calcium transporter activity"/>
    <property type="evidence" value="ECO:0007669"/>
    <property type="project" value="TreeGrafter"/>
</dbReference>
<reference evidence="8" key="1">
    <citation type="submission" date="2012-09" db="EMBL/GenBank/DDBJ databases">
        <authorList>
            <person name="Weinstock G."/>
            <person name="Sodergren E."/>
            <person name="Clifton S."/>
            <person name="Fulton L."/>
            <person name="Fulton B."/>
            <person name="Courtney L."/>
            <person name="Fronick C."/>
            <person name="Harrison M."/>
            <person name="Strong C."/>
            <person name="Farmer C."/>
            <person name="Delehaunty K."/>
            <person name="Markovic C."/>
            <person name="Hall O."/>
            <person name="Minx P."/>
            <person name="Tomlinson C."/>
            <person name="Mitreva M."/>
            <person name="Nelson J."/>
            <person name="Hou S."/>
            <person name="Wollam A."/>
            <person name="Pepin K.H."/>
            <person name="Johnson M."/>
            <person name="Bhonagiri V."/>
            <person name="Nash W.E."/>
            <person name="Suruliraj S."/>
            <person name="Warren W."/>
            <person name="Chinwalla A."/>
            <person name="Mardis E.R."/>
            <person name="Wilson R.K."/>
        </authorList>
    </citation>
    <scope>NUCLEOTIDE SEQUENCE [LARGE SCALE GENOMIC DNA]</scope>
    <source>
        <strain evidence="8">OS1</strain>
    </source>
</reference>
<evidence type="ECO:0000313" key="7">
    <source>
        <dbReference type="EMBL" id="KRT35372.1"/>
    </source>
</evidence>
<dbReference type="SUPFAM" id="SSF56784">
    <property type="entry name" value="HAD-like"/>
    <property type="match status" value="1"/>
</dbReference>
<gene>
    <name evidence="7" type="ORF">HMPREF1705_04648</name>
</gene>
<dbReference type="Proteomes" id="UP000005273">
    <property type="component" value="Unassembled WGS sequence"/>
</dbReference>
<feature type="compositionally biased region" description="Low complexity" evidence="6">
    <location>
        <begin position="319"/>
        <end position="331"/>
    </location>
</feature>
<keyword evidence="8" id="KW-1185">Reference proteome</keyword>
<dbReference type="EMBL" id="ACJX03000001">
    <property type="protein sequence ID" value="KRT35372.1"/>
    <property type="molecule type" value="Genomic_DNA"/>
</dbReference>
<dbReference type="AlphaFoldDB" id="A0A0T5XAG6"/>
<dbReference type="PANTHER" id="PTHR24093:SF506">
    <property type="entry name" value="CATION-TRANSPORTING ATPASE PMA1"/>
    <property type="match status" value="1"/>
</dbReference>
<evidence type="ECO:0000256" key="6">
    <source>
        <dbReference type="SAM" id="MobiDB-lite"/>
    </source>
</evidence>
<dbReference type="PRINTS" id="PR00119">
    <property type="entry name" value="CATATPASE"/>
</dbReference>
<dbReference type="GO" id="GO:0016887">
    <property type="term" value="F:ATP hydrolysis activity"/>
    <property type="evidence" value="ECO:0007669"/>
    <property type="project" value="InterPro"/>
</dbReference>
<dbReference type="PRINTS" id="PR00120">
    <property type="entry name" value="HATPASE"/>
</dbReference>
<dbReference type="InterPro" id="IPR001757">
    <property type="entry name" value="P_typ_ATPase"/>
</dbReference>
<dbReference type="GO" id="GO:0005886">
    <property type="term" value="C:plasma membrane"/>
    <property type="evidence" value="ECO:0007669"/>
    <property type="project" value="TreeGrafter"/>
</dbReference>
<keyword evidence="3" id="KW-0460">Magnesium</keyword>
<proteinExistence type="predicted"/>
<evidence type="ECO:0000256" key="3">
    <source>
        <dbReference type="ARBA" id="ARBA00022842"/>
    </source>
</evidence>
<keyword evidence="2" id="KW-0812">Transmembrane</keyword>
<dbReference type="Gene3D" id="3.40.50.1000">
    <property type="entry name" value="HAD superfamily/HAD-like"/>
    <property type="match status" value="1"/>
</dbReference>
<feature type="compositionally biased region" description="Basic and acidic residues" evidence="6">
    <location>
        <begin position="332"/>
        <end position="341"/>
    </location>
</feature>
<organism evidence="7 8">
    <name type="scientific">Acetomicrobium hydrogeniformans ATCC BAA-1850</name>
    <dbReference type="NCBI Taxonomy" id="592015"/>
    <lineage>
        <taxon>Bacteria</taxon>
        <taxon>Thermotogati</taxon>
        <taxon>Synergistota</taxon>
        <taxon>Synergistia</taxon>
        <taxon>Synergistales</taxon>
        <taxon>Acetomicrobiaceae</taxon>
        <taxon>Acetomicrobium</taxon>
    </lineage>
</organism>
<keyword evidence="7" id="KW-0378">Hydrolase</keyword>
<dbReference type="OrthoDB" id="9813266at2"/>
<dbReference type="GO" id="GO:0005524">
    <property type="term" value="F:ATP binding"/>
    <property type="evidence" value="ECO:0007669"/>
    <property type="project" value="InterPro"/>
</dbReference>
<keyword evidence="5" id="KW-0472">Membrane</keyword>
<dbReference type="STRING" id="592015.HMPREF1705_04648"/>
<name>A0A0T5XAG6_9BACT</name>
<dbReference type="InterPro" id="IPR036412">
    <property type="entry name" value="HAD-like_sf"/>
</dbReference>
<comment type="subcellular location">
    <subcellularLocation>
        <location evidence="1">Membrane</location>
    </subcellularLocation>
</comment>
<keyword evidence="4" id="KW-1133">Transmembrane helix</keyword>
<sequence>MAKAAIDVGGAGYAPDGFLTKDEKPVGLEENKAFMWFVTAGAVCNEARLFEDDGSWNIDGNPTEGALLTLAKKAGLEPEEAMKRWKRVDAIPFESDHKFMATLNESGGNRKVFLKGAPEAVLPRCDSQMQESGQMEEIDEGLWERLSGDLADEGFRLLAVAIADDASGKDDIDFDDVEKGFTLIGFAAIMDPPRPEAIEAVEECRRAGIQVKMITGDRARTAAIAKSMGISDSEHVMTGPEIEKTTDEELADLVKDIDVFARVSPEHKLRLVTALQKLGYITAMTRDGVNDAPALKKADIGIAMGKRVPRRPRKRQRWSSPTTTSPPSSMPSRRDGPSMTT</sequence>
<dbReference type="InterPro" id="IPR023299">
    <property type="entry name" value="ATPase_P-typ_cyto_dom_N"/>
</dbReference>
<evidence type="ECO:0000313" key="8">
    <source>
        <dbReference type="Proteomes" id="UP000005273"/>
    </source>
</evidence>
<dbReference type="eggNOG" id="COG0474">
    <property type="taxonomic scope" value="Bacteria"/>
</dbReference>
<dbReference type="Pfam" id="PF13246">
    <property type="entry name" value="Cation_ATPase"/>
    <property type="match status" value="1"/>
</dbReference>